<keyword evidence="6 7" id="KW-0472">Membrane</keyword>
<evidence type="ECO:0000313" key="8">
    <source>
        <dbReference type="EMBL" id="GHD84833.1"/>
    </source>
</evidence>
<evidence type="ECO:0000256" key="4">
    <source>
        <dbReference type="ARBA" id="ARBA00022692"/>
    </source>
</evidence>
<keyword evidence="4 7" id="KW-0812">Transmembrane</keyword>
<gene>
    <name evidence="8" type="ORF">GCM10010508_06170</name>
</gene>
<sequence length="156" mass="15982">MYRSAESVGTKAAGPVQSLVRIVVGFLFACHGAASLFGVLGGAVGTHGGTVPFGAWPGWWAAAIQLVGGTLVALGLFTRQAALVCSGSMAYAYFSVHQPTGLLPMVNNGEPSALYAWIFLLLATFGPGPWALERLLPAGGRQARPVAAVDQAAVNA</sequence>
<feature type="transmembrane region" description="Helical" evidence="7">
    <location>
        <begin position="56"/>
        <end position="77"/>
    </location>
</feature>
<protein>
    <recommendedName>
        <fullName evidence="10">Integral membrane protein</fullName>
    </recommendedName>
</protein>
<feature type="transmembrane region" description="Helical" evidence="7">
    <location>
        <begin position="112"/>
        <end position="132"/>
    </location>
</feature>
<dbReference type="EMBL" id="BMVF01000002">
    <property type="protein sequence ID" value="GHD84833.1"/>
    <property type="molecule type" value="Genomic_DNA"/>
</dbReference>
<organism evidence="8 9">
    <name type="scientific">Streptomyces naganishii JCM 4654</name>
    <dbReference type="NCBI Taxonomy" id="1306179"/>
    <lineage>
        <taxon>Bacteria</taxon>
        <taxon>Bacillati</taxon>
        <taxon>Actinomycetota</taxon>
        <taxon>Actinomycetes</taxon>
        <taxon>Kitasatosporales</taxon>
        <taxon>Streptomycetaceae</taxon>
        <taxon>Streptomyces</taxon>
    </lineage>
</organism>
<feature type="transmembrane region" description="Helical" evidence="7">
    <location>
        <begin position="20"/>
        <end position="44"/>
    </location>
</feature>
<comment type="caution">
    <text evidence="8">The sequence shown here is derived from an EMBL/GenBank/DDBJ whole genome shotgun (WGS) entry which is preliminary data.</text>
</comment>
<dbReference type="Proteomes" id="UP000608955">
    <property type="component" value="Unassembled WGS sequence"/>
</dbReference>
<evidence type="ECO:0000256" key="2">
    <source>
        <dbReference type="ARBA" id="ARBA00006679"/>
    </source>
</evidence>
<dbReference type="Pfam" id="PF07681">
    <property type="entry name" value="DoxX"/>
    <property type="match status" value="1"/>
</dbReference>
<comment type="similarity">
    <text evidence="2">Belongs to the DoxX family.</text>
</comment>
<evidence type="ECO:0000256" key="6">
    <source>
        <dbReference type="ARBA" id="ARBA00023136"/>
    </source>
</evidence>
<evidence type="ECO:0000256" key="1">
    <source>
        <dbReference type="ARBA" id="ARBA00004651"/>
    </source>
</evidence>
<dbReference type="PANTHER" id="PTHR33452:SF4">
    <property type="entry name" value="BLL4328 PROTEIN"/>
    <property type="match status" value="1"/>
</dbReference>
<keyword evidence="9" id="KW-1185">Reference proteome</keyword>
<reference evidence="8" key="1">
    <citation type="journal article" date="2014" name="Int. J. Syst. Evol. Microbiol.">
        <title>Complete genome sequence of Corynebacterium casei LMG S-19264T (=DSM 44701T), isolated from a smear-ripened cheese.</title>
        <authorList>
            <consortium name="US DOE Joint Genome Institute (JGI-PGF)"/>
            <person name="Walter F."/>
            <person name="Albersmeier A."/>
            <person name="Kalinowski J."/>
            <person name="Ruckert C."/>
        </authorList>
    </citation>
    <scope>NUCLEOTIDE SEQUENCE</scope>
    <source>
        <strain evidence="8">JCM 4654</strain>
    </source>
</reference>
<evidence type="ECO:0008006" key="10">
    <source>
        <dbReference type="Google" id="ProtNLM"/>
    </source>
</evidence>
<evidence type="ECO:0000256" key="3">
    <source>
        <dbReference type="ARBA" id="ARBA00022475"/>
    </source>
</evidence>
<dbReference type="InterPro" id="IPR032808">
    <property type="entry name" value="DoxX"/>
</dbReference>
<comment type="subcellular location">
    <subcellularLocation>
        <location evidence="1">Cell membrane</location>
        <topology evidence="1">Multi-pass membrane protein</topology>
    </subcellularLocation>
</comment>
<accession>A0A919CTH9</accession>
<dbReference type="AlphaFoldDB" id="A0A919CTH9"/>
<evidence type="ECO:0000256" key="5">
    <source>
        <dbReference type="ARBA" id="ARBA00022989"/>
    </source>
</evidence>
<keyword evidence="3" id="KW-1003">Cell membrane</keyword>
<reference evidence="8" key="2">
    <citation type="submission" date="2020-09" db="EMBL/GenBank/DDBJ databases">
        <authorList>
            <person name="Sun Q."/>
            <person name="Ohkuma M."/>
        </authorList>
    </citation>
    <scope>NUCLEOTIDE SEQUENCE</scope>
    <source>
        <strain evidence="8">JCM 4654</strain>
    </source>
</reference>
<name>A0A919CTH9_9ACTN</name>
<evidence type="ECO:0000256" key="7">
    <source>
        <dbReference type="SAM" id="Phobius"/>
    </source>
</evidence>
<evidence type="ECO:0000313" key="9">
    <source>
        <dbReference type="Proteomes" id="UP000608955"/>
    </source>
</evidence>
<proteinExistence type="inferred from homology"/>
<dbReference type="InterPro" id="IPR051907">
    <property type="entry name" value="DoxX-like_oxidoreductase"/>
</dbReference>
<dbReference type="PANTHER" id="PTHR33452">
    <property type="entry name" value="OXIDOREDUCTASE CATD-RELATED"/>
    <property type="match status" value="1"/>
</dbReference>
<dbReference type="RefSeq" id="WP_190176133.1">
    <property type="nucleotide sequence ID" value="NZ_BMVF01000002.1"/>
</dbReference>
<keyword evidence="5 7" id="KW-1133">Transmembrane helix</keyword>
<dbReference type="GO" id="GO:0005886">
    <property type="term" value="C:plasma membrane"/>
    <property type="evidence" value="ECO:0007669"/>
    <property type="project" value="UniProtKB-SubCell"/>
</dbReference>